<dbReference type="Proteomes" id="UP001299608">
    <property type="component" value="Unassembled WGS sequence"/>
</dbReference>
<evidence type="ECO:0000313" key="8">
    <source>
        <dbReference type="Proteomes" id="UP001299608"/>
    </source>
</evidence>
<dbReference type="InterPro" id="IPR000524">
    <property type="entry name" value="Tscrpt_reg_HTH_GntR"/>
</dbReference>
<dbReference type="InterPro" id="IPR036390">
    <property type="entry name" value="WH_DNA-bd_sf"/>
</dbReference>
<gene>
    <name evidence="6" type="ORF">G5B36_11230</name>
    <name evidence="5" type="ORF">L0N08_14905</name>
</gene>
<dbReference type="SUPFAM" id="SSF64288">
    <property type="entry name" value="Chorismate lyase-like"/>
    <property type="match status" value="1"/>
</dbReference>
<dbReference type="Pfam" id="PF07702">
    <property type="entry name" value="UTRA"/>
    <property type="match status" value="1"/>
</dbReference>
<evidence type="ECO:0000313" key="7">
    <source>
        <dbReference type="Proteomes" id="UP000669239"/>
    </source>
</evidence>
<dbReference type="RefSeq" id="WP_117560624.1">
    <property type="nucleotide sequence ID" value="NZ_BAABZL010000001.1"/>
</dbReference>
<dbReference type="SMART" id="SM00866">
    <property type="entry name" value="UTRA"/>
    <property type="match status" value="1"/>
</dbReference>
<dbReference type="AlphaFoldDB" id="A0AAW5BXX5"/>
<accession>A0AAW5BXX5</accession>
<dbReference type="Gene3D" id="3.40.1410.10">
    <property type="entry name" value="Chorismate lyase-like"/>
    <property type="match status" value="1"/>
</dbReference>
<comment type="caution">
    <text evidence="5">The sequence shown here is derived from an EMBL/GenBank/DDBJ whole genome shotgun (WGS) entry which is preliminary data.</text>
</comment>
<dbReference type="InterPro" id="IPR028978">
    <property type="entry name" value="Chorismate_lyase_/UTRA_dom_sf"/>
</dbReference>
<dbReference type="GeneID" id="97208696"/>
<evidence type="ECO:0000259" key="4">
    <source>
        <dbReference type="PROSITE" id="PS50949"/>
    </source>
</evidence>
<dbReference type="Pfam" id="PF00392">
    <property type="entry name" value="GntR"/>
    <property type="match status" value="1"/>
</dbReference>
<evidence type="ECO:0000256" key="3">
    <source>
        <dbReference type="ARBA" id="ARBA00023163"/>
    </source>
</evidence>
<dbReference type="SUPFAM" id="SSF46785">
    <property type="entry name" value="Winged helix' DNA-binding domain"/>
    <property type="match status" value="1"/>
</dbReference>
<reference evidence="6 7" key="1">
    <citation type="journal article" date="2020" name="Cell Host Microbe">
        <title>Functional and Genomic Variation between Human-Derived Isolates of Lachnospiraceae Reveals Inter- and Intra-Species Diversity.</title>
        <authorList>
            <person name="Sorbara M.T."/>
            <person name="Littmann E.R."/>
            <person name="Fontana E."/>
            <person name="Moody T.U."/>
            <person name="Kohout C.E."/>
            <person name="Gjonbalaj M."/>
            <person name="Eaton V."/>
            <person name="Seok R."/>
            <person name="Leiner I.M."/>
            <person name="Pamer E.G."/>
        </authorList>
    </citation>
    <scope>NUCLEOTIDE SEQUENCE [LARGE SCALE GENOMIC DNA]</scope>
    <source>
        <strain evidence="6 7">MSK.1.17</strain>
    </source>
</reference>
<keyword evidence="1" id="KW-0805">Transcription regulation</keyword>
<evidence type="ECO:0000313" key="5">
    <source>
        <dbReference type="EMBL" id="MCG4746710.1"/>
    </source>
</evidence>
<reference evidence="5" key="3">
    <citation type="submission" date="2022-01" db="EMBL/GenBank/DDBJ databases">
        <title>Collection of gut derived symbiotic bacterial strains cultured from healthy donors.</title>
        <authorList>
            <person name="Lin H."/>
            <person name="Kohout C."/>
            <person name="Waligurski E."/>
            <person name="Pamer E.G."/>
        </authorList>
    </citation>
    <scope>NUCLEOTIDE SEQUENCE</scope>
    <source>
        <strain evidence="5">DFI.6.55</strain>
    </source>
</reference>
<dbReference type="EMBL" id="JAAITT010000013">
    <property type="protein sequence ID" value="NSJ49273.1"/>
    <property type="molecule type" value="Genomic_DNA"/>
</dbReference>
<dbReference type="GO" id="GO:0003700">
    <property type="term" value="F:DNA-binding transcription factor activity"/>
    <property type="evidence" value="ECO:0007669"/>
    <property type="project" value="InterPro"/>
</dbReference>
<dbReference type="PANTHER" id="PTHR44846">
    <property type="entry name" value="MANNOSYL-D-GLYCERATE TRANSPORT/METABOLISM SYSTEM REPRESSOR MNGR-RELATED"/>
    <property type="match status" value="1"/>
</dbReference>
<dbReference type="Gene3D" id="1.10.10.10">
    <property type="entry name" value="Winged helix-like DNA-binding domain superfamily/Winged helix DNA-binding domain"/>
    <property type="match status" value="1"/>
</dbReference>
<keyword evidence="7" id="KW-1185">Reference proteome</keyword>
<name>A0AAW5BXX5_9FIRM</name>
<dbReference type="SMART" id="SM00345">
    <property type="entry name" value="HTH_GNTR"/>
    <property type="match status" value="1"/>
</dbReference>
<dbReference type="PANTHER" id="PTHR44846:SF1">
    <property type="entry name" value="MANNOSYL-D-GLYCERATE TRANSPORT_METABOLISM SYSTEM REPRESSOR MNGR-RELATED"/>
    <property type="match status" value="1"/>
</dbReference>
<evidence type="ECO:0000256" key="1">
    <source>
        <dbReference type="ARBA" id="ARBA00023015"/>
    </source>
</evidence>
<evidence type="ECO:0000256" key="2">
    <source>
        <dbReference type="ARBA" id="ARBA00023125"/>
    </source>
</evidence>
<dbReference type="GO" id="GO:0045892">
    <property type="term" value="P:negative regulation of DNA-templated transcription"/>
    <property type="evidence" value="ECO:0007669"/>
    <property type="project" value="TreeGrafter"/>
</dbReference>
<dbReference type="PROSITE" id="PS50949">
    <property type="entry name" value="HTH_GNTR"/>
    <property type="match status" value="1"/>
</dbReference>
<proteinExistence type="predicted"/>
<dbReference type="PRINTS" id="PR00035">
    <property type="entry name" value="HTHGNTR"/>
</dbReference>
<feature type="domain" description="HTH gntR-type" evidence="4">
    <location>
        <begin position="15"/>
        <end position="83"/>
    </location>
</feature>
<keyword evidence="3" id="KW-0804">Transcription</keyword>
<dbReference type="GO" id="GO:0003677">
    <property type="term" value="F:DNA binding"/>
    <property type="evidence" value="ECO:0007669"/>
    <property type="project" value="UniProtKB-KW"/>
</dbReference>
<dbReference type="EMBL" id="JAKNGE010000017">
    <property type="protein sequence ID" value="MCG4746710.1"/>
    <property type="molecule type" value="Genomic_DNA"/>
</dbReference>
<protein>
    <submittedName>
        <fullName evidence="5">GntR family transcriptional regulator</fullName>
    </submittedName>
</protein>
<sequence>MIHFDAGSIDPSSITPMYKQVAGIISEGIRTGELKVGEKLPSEFELMKDFNVSRVTIRGAISELVTDGLLVRSQGKGTFVAPQKKLQSANDTTGLTDSCRQAGKVLKSQVLSVEYAYPTHADSEFLAVDESQQVIEIKRLRYIDGHPSILETLYFPRKYDFLLHENLEGSVFSILHAHGITVHNSRRTLEISNASSNEAGLLEIKRNSPLLLFRDYQSDSQGNPLFVCKQLYNTQNMIFYL</sequence>
<dbReference type="FunFam" id="1.10.10.10:FF:000079">
    <property type="entry name" value="GntR family transcriptional regulator"/>
    <property type="match status" value="1"/>
</dbReference>
<dbReference type="InterPro" id="IPR036388">
    <property type="entry name" value="WH-like_DNA-bd_sf"/>
</dbReference>
<keyword evidence="2" id="KW-0238">DNA-binding</keyword>
<dbReference type="CDD" id="cd07377">
    <property type="entry name" value="WHTH_GntR"/>
    <property type="match status" value="1"/>
</dbReference>
<dbReference type="Proteomes" id="UP000669239">
    <property type="component" value="Unassembled WGS sequence"/>
</dbReference>
<dbReference type="InterPro" id="IPR011663">
    <property type="entry name" value="UTRA"/>
</dbReference>
<reference evidence="6" key="2">
    <citation type="submission" date="2020-02" db="EMBL/GenBank/DDBJ databases">
        <authorList>
            <person name="Littmann E."/>
            <person name="Sorbara M."/>
        </authorList>
    </citation>
    <scope>NUCLEOTIDE SEQUENCE</scope>
    <source>
        <strain evidence="6">MSK.1.17</strain>
    </source>
</reference>
<dbReference type="InterPro" id="IPR050679">
    <property type="entry name" value="Bact_HTH_transcr_reg"/>
</dbReference>
<organism evidence="5 8">
    <name type="scientific">Enterocloster aldenensis</name>
    <dbReference type="NCBI Taxonomy" id="358742"/>
    <lineage>
        <taxon>Bacteria</taxon>
        <taxon>Bacillati</taxon>
        <taxon>Bacillota</taxon>
        <taxon>Clostridia</taxon>
        <taxon>Lachnospirales</taxon>
        <taxon>Lachnospiraceae</taxon>
        <taxon>Enterocloster</taxon>
    </lineage>
</organism>
<evidence type="ECO:0000313" key="6">
    <source>
        <dbReference type="EMBL" id="NSJ49273.1"/>
    </source>
</evidence>